<feature type="compositionally biased region" description="Basic residues" evidence="1">
    <location>
        <begin position="75"/>
        <end position="98"/>
    </location>
</feature>
<protein>
    <submittedName>
        <fullName evidence="3">Putative secreted protein</fullName>
    </submittedName>
</protein>
<name>A0A4D5RCC7_IXOSC</name>
<evidence type="ECO:0000313" key="3">
    <source>
        <dbReference type="EMBL" id="MOY34755.1"/>
    </source>
</evidence>
<proteinExistence type="predicted"/>
<feature type="compositionally biased region" description="Basic and acidic residues" evidence="1">
    <location>
        <begin position="40"/>
        <end position="58"/>
    </location>
</feature>
<evidence type="ECO:0000256" key="2">
    <source>
        <dbReference type="SAM" id="SignalP"/>
    </source>
</evidence>
<dbReference type="EMBL" id="GHJT01000784">
    <property type="protein sequence ID" value="MOY34755.1"/>
    <property type="molecule type" value="Transcribed_RNA"/>
</dbReference>
<dbReference type="AlphaFoldDB" id="A0A4D5RCC7"/>
<feature type="compositionally biased region" description="Basic and acidic residues" evidence="1">
    <location>
        <begin position="104"/>
        <end position="115"/>
    </location>
</feature>
<feature type="region of interest" description="Disordered" evidence="1">
    <location>
        <begin position="24"/>
        <end position="115"/>
    </location>
</feature>
<sequence>MRWRSRVCVALLLSLVRLVGRLGPGPPVPAQVGLPPLRGHLLDQDQRQEPRAPQEPRAARRVPAHQGALPDGHQGHRAPQHRRGLYPRQRGHRPHHLRGAAVWWHREARGDHAHR</sequence>
<reference evidence="3" key="1">
    <citation type="submission" date="2019-04" db="EMBL/GenBank/DDBJ databases">
        <title>An insight into the mialome of Ixodes scapularis.</title>
        <authorList>
            <person name="Ribeiro J.M."/>
            <person name="Mather T.N."/>
            <person name="Karim S."/>
        </authorList>
    </citation>
    <scope>NUCLEOTIDE SEQUENCE</scope>
</reference>
<evidence type="ECO:0000256" key="1">
    <source>
        <dbReference type="SAM" id="MobiDB-lite"/>
    </source>
</evidence>
<keyword evidence="2" id="KW-0732">Signal</keyword>
<accession>A0A4D5RCC7</accession>
<feature type="chain" id="PRO_5020025214" evidence="2">
    <location>
        <begin position="22"/>
        <end position="115"/>
    </location>
</feature>
<organism evidence="3">
    <name type="scientific">Ixodes scapularis</name>
    <name type="common">Black-legged tick</name>
    <name type="synonym">Deer tick</name>
    <dbReference type="NCBI Taxonomy" id="6945"/>
    <lineage>
        <taxon>Eukaryota</taxon>
        <taxon>Metazoa</taxon>
        <taxon>Ecdysozoa</taxon>
        <taxon>Arthropoda</taxon>
        <taxon>Chelicerata</taxon>
        <taxon>Arachnida</taxon>
        <taxon>Acari</taxon>
        <taxon>Parasitiformes</taxon>
        <taxon>Ixodida</taxon>
        <taxon>Ixodoidea</taxon>
        <taxon>Ixodidae</taxon>
        <taxon>Ixodinae</taxon>
        <taxon>Ixodes</taxon>
    </lineage>
</organism>
<feature type="signal peptide" evidence="2">
    <location>
        <begin position="1"/>
        <end position="21"/>
    </location>
</feature>